<keyword evidence="3" id="KW-1185">Reference proteome</keyword>
<dbReference type="eggNOG" id="ENOG502RXDS">
    <property type="taxonomic scope" value="Eukaryota"/>
</dbReference>
<feature type="domain" description="Tryptophan synthase beta chain-like PALP" evidence="1">
    <location>
        <begin position="62"/>
        <end position="367"/>
    </location>
</feature>
<dbReference type="GeneID" id="23563468"/>
<dbReference type="InterPro" id="IPR036052">
    <property type="entry name" value="TrpB-like_PALP_sf"/>
</dbReference>
<dbReference type="Gene3D" id="3.40.50.1100">
    <property type="match status" value="2"/>
</dbReference>
<sequence length="394" mass="42247">MSTTILINKRAVAVQRMRCSHANPSLASVRRFHQDVLPGYTSTGLHTLSLDSSFSGTCADRFRGQVYLKDESDRYGLPAFKVLGAAYASFIALCTRWSLDQADTTLHKLQQHHTKMGRTVVLVAATDGNHGRALGFFADAIGVQAKIFIPKGVSPAAERSISKQGNAVDVVRLDDDYDACVQHAARFAEHDTDREERVLIQDTAWQGYTCIPQLIVDGYQTIFNELQEQLPGPATHVICPVGVGSLAQSAVQFYTSDHQESTSVPQSMTASIIAVEPVTAGCLATSIMQNKLTSIETGETIMAGLNCGTPSLTAWPWLRAGIQGVITIPDQAALDAAERLKVSNAAIVAGPCGAAPLAALKALLDDVDKAEQLGLLDDDQVKVVLLMTEGDISL</sequence>
<dbReference type="PANTHER" id="PTHR42937">
    <property type="match status" value="1"/>
</dbReference>
<dbReference type="OrthoDB" id="10059875at2759"/>
<dbReference type="STRING" id="237631.A0A0D1E521"/>
<dbReference type="VEuPathDB" id="FungiDB:UMAG_02811"/>
<organism evidence="2 3">
    <name type="scientific">Mycosarcoma maydis</name>
    <name type="common">Corn smut fungus</name>
    <name type="synonym">Ustilago maydis</name>
    <dbReference type="NCBI Taxonomy" id="5270"/>
    <lineage>
        <taxon>Eukaryota</taxon>
        <taxon>Fungi</taxon>
        <taxon>Dikarya</taxon>
        <taxon>Basidiomycota</taxon>
        <taxon>Ustilaginomycotina</taxon>
        <taxon>Ustilaginomycetes</taxon>
        <taxon>Ustilaginales</taxon>
        <taxon>Ustilaginaceae</taxon>
        <taxon>Mycosarcoma</taxon>
    </lineage>
</organism>
<reference evidence="2 3" key="1">
    <citation type="journal article" date="2006" name="Nature">
        <title>Insights from the genome of the biotrophic fungal plant pathogen Ustilago maydis.</title>
        <authorList>
            <person name="Kamper J."/>
            <person name="Kahmann R."/>
            <person name="Bolker M."/>
            <person name="Ma L.J."/>
            <person name="Brefort T."/>
            <person name="Saville B.J."/>
            <person name="Banuett F."/>
            <person name="Kronstad J.W."/>
            <person name="Gold S.E."/>
            <person name="Muller O."/>
            <person name="Perlin M.H."/>
            <person name="Wosten H.A."/>
            <person name="de Vries R."/>
            <person name="Ruiz-Herrera J."/>
            <person name="Reynaga-Pena C.G."/>
            <person name="Snetselaar K."/>
            <person name="McCann M."/>
            <person name="Perez-Martin J."/>
            <person name="Feldbrugge M."/>
            <person name="Basse C.W."/>
            <person name="Steinberg G."/>
            <person name="Ibeas J.I."/>
            <person name="Holloman W."/>
            <person name="Guzman P."/>
            <person name="Farman M."/>
            <person name="Stajich J.E."/>
            <person name="Sentandreu R."/>
            <person name="Gonzalez-Prieto J.M."/>
            <person name="Kennell J.C."/>
            <person name="Molina L."/>
            <person name="Schirawski J."/>
            <person name="Mendoza-Mendoza A."/>
            <person name="Greilinger D."/>
            <person name="Munch K."/>
            <person name="Rossel N."/>
            <person name="Scherer M."/>
            <person name="Vranes M."/>
            <person name="Ladendorf O."/>
            <person name="Vincon V."/>
            <person name="Fuchs U."/>
            <person name="Sandrock B."/>
            <person name="Meng S."/>
            <person name="Ho E.C."/>
            <person name="Cahill M.J."/>
            <person name="Boyce K.J."/>
            <person name="Klose J."/>
            <person name="Klosterman S.J."/>
            <person name="Deelstra H.J."/>
            <person name="Ortiz-Castellanos L."/>
            <person name="Li W."/>
            <person name="Sanchez-Alonso P."/>
            <person name="Schreier P.H."/>
            <person name="Hauser-Hahn I."/>
            <person name="Vaupel M."/>
            <person name="Koopmann E."/>
            <person name="Friedrich G."/>
            <person name="Voss H."/>
            <person name="Schluter T."/>
            <person name="Margolis J."/>
            <person name="Platt D."/>
            <person name="Swimmer C."/>
            <person name="Gnirke A."/>
            <person name="Chen F."/>
            <person name="Vysotskaia V."/>
            <person name="Mannhaupt G."/>
            <person name="Guldener U."/>
            <person name="Munsterkotter M."/>
            <person name="Haase D."/>
            <person name="Oesterheld M."/>
            <person name="Mewes H.W."/>
            <person name="Mauceli E.W."/>
            <person name="DeCaprio D."/>
            <person name="Wade C.M."/>
            <person name="Butler J."/>
            <person name="Young S."/>
            <person name="Jaffe D.B."/>
            <person name="Calvo S."/>
            <person name="Nusbaum C."/>
            <person name="Galagan J."/>
            <person name="Birren B.W."/>
        </authorList>
    </citation>
    <scope>NUCLEOTIDE SEQUENCE [LARGE SCALE GENOMIC DNA]</scope>
    <source>
        <strain evidence="3">DSM 14603 / FGSC 9021 / UM521</strain>
    </source>
</reference>
<accession>A0A0D1E521</accession>
<proteinExistence type="predicted"/>
<dbReference type="Proteomes" id="UP000000561">
    <property type="component" value="Chromosome 6"/>
</dbReference>
<dbReference type="FunFam" id="3.40.50.1100:FF:000034">
    <property type="entry name" value="Diaminopropionate ammonia-lyase"/>
    <property type="match status" value="1"/>
</dbReference>
<dbReference type="SUPFAM" id="SSF53686">
    <property type="entry name" value="Tryptophan synthase beta subunit-like PLP-dependent enzymes"/>
    <property type="match status" value="1"/>
</dbReference>
<dbReference type="InterPro" id="IPR001926">
    <property type="entry name" value="TrpB-like_PALP"/>
</dbReference>
<dbReference type="Pfam" id="PF00291">
    <property type="entry name" value="PALP"/>
    <property type="match status" value="1"/>
</dbReference>
<name>A0A0D1E521_MYCMD</name>
<evidence type="ECO:0000313" key="2">
    <source>
        <dbReference type="EMBL" id="KIS69480.1"/>
    </source>
</evidence>
<protein>
    <recommendedName>
        <fullName evidence="1">Tryptophan synthase beta chain-like PALP domain-containing protein</fullName>
    </recommendedName>
</protein>
<dbReference type="RefSeq" id="XP_011389158.1">
    <property type="nucleotide sequence ID" value="XM_011390856.1"/>
</dbReference>
<dbReference type="OMA" id="IQDTAWE"/>
<dbReference type="KEGG" id="uma:UMAG_02811"/>
<evidence type="ECO:0000313" key="3">
    <source>
        <dbReference type="Proteomes" id="UP000000561"/>
    </source>
</evidence>
<dbReference type="EMBL" id="CM003145">
    <property type="protein sequence ID" value="KIS69480.1"/>
    <property type="molecule type" value="Genomic_DNA"/>
</dbReference>
<dbReference type="InParanoid" id="A0A0D1E521"/>
<dbReference type="PANTHER" id="PTHR42937:SF1">
    <property type="entry name" value="DIAMINOPROPIONATE AMMONIA-LYASE"/>
    <property type="match status" value="1"/>
</dbReference>
<gene>
    <name evidence="2" type="ORF">UMAG_02811</name>
</gene>
<evidence type="ECO:0000259" key="1">
    <source>
        <dbReference type="Pfam" id="PF00291"/>
    </source>
</evidence>
<dbReference type="AlphaFoldDB" id="A0A0D1E521"/>